<dbReference type="InterPro" id="IPR000014">
    <property type="entry name" value="PAS"/>
</dbReference>
<evidence type="ECO:0000259" key="1">
    <source>
        <dbReference type="Pfam" id="PF13188"/>
    </source>
</evidence>
<proteinExistence type="predicted"/>
<dbReference type="Gene3D" id="3.30.450.40">
    <property type="match status" value="1"/>
</dbReference>
<reference evidence="2" key="1">
    <citation type="submission" date="2021-05" db="EMBL/GenBank/DDBJ databases">
        <title>Genomic insights into ecological role and evolution of a novel Thermoplasmata order Candidatus Sysuiplasmatales.</title>
        <authorList>
            <person name="Yuan Y."/>
        </authorList>
    </citation>
    <scope>NUCLEOTIDE SEQUENCE</scope>
    <source>
        <strain evidence="2">TUT19-bin139</strain>
    </source>
</reference>
<protein>
    <recommendedName>
        <fullName evidence="1">PAS domain-containing protein</fullName>
    </recommendedName>
</protein>
<evidence type="ECO:0000313" key="3">
    <source>
        <dbReference type="Proteomes" id="UP000750197"/>
    </source>
</evidence>
<dbReference type="InterPro" id="IPR029016">
    <property type="entry name" value="GAF-like_dom_sf"/>
</dbReference>
<name>A0A8J7YVH7_9ARCH</name>
<dbReference type="SUPFAM" id="SSF55781">
    <property type="entry name" value="GAF domain-like"/>
    <property type="match status" value="1"/>
</dbReference>
<comment type="caution">
    <text evidence="2">The sequence shown here is derived from an EMBL/GenBank/DDBJ whole genome shotgun (WGS) entry which is preliminary data.</text>
</comment>
<dbReference type="Proteomes" id="UP000750197">
    <property type="component" value="Unassembled WGS sequence"/>
</dbReference>
<sequence>MVYMQPGKMLGRLSIDALIQSMTEAVVITDRKLSVICFNTAACDILGPLSVGSELAVGSGWPDLKADAMMLVSTGKSFEFGFNSSAGACTATLMPVASADGNDFIYCTFRRVGNDDECIGSNASAVEAIPFPAFIIDSGCKVVYANQEARRTFEETGSVCSPGTSVIDMFDRSGGLAFLEMFRRCADGTGAQSGIFAFSGTKPDQHMQEFRVDISSYMSSGGKRYYLAVASRHWQIRRPAVIPAHFPDDGKKQMQKLMAELEEAADMDSYFSLLSERIARSFNTGTVLVFELADGHVSEIAEVSCPPDISRHLLAPGNDFSFEIALMERGEFTEVGPSSPFHAAMQNIYKGYHTLMSFPMMSGGRPVGGIFLLNSSSEKYAEGTVSAVSALAQTAASRLVLFRMMRNLRVEARLHSEALEMLRRLRLSSKASGLYQSLSTELRAFLRGTASFTFVRIGRKERFVLASSDPPVRTDRNIPRVLDGARLFSPAGGVQLLPGGEGLPVSLPGGRSPSDTVIIPFSSKYVSGFTAVLSERTVNPSAPELFVLGKLLHHINHIVGLVTAIDRYEANLFRSRLLNVAFETFATGLDGDRKLSEFVRYLSDALRPISVAVFSVAGGKALTEQSYLPRAKDLPFASSVMEKLQSAIVSSATQRKVSLHEIAGTPGTSSSALPQDVLLVPVGRCRQKEFVIALAPRPEEQFDDDGIEFASFVASIAATSDQRNLEMIKLSESESFYRSLFEIASGLLSHCSDGTGFGAFRQLLSRHVGYDGIQLLEEREDGFARRIPADGDTANTSLIPVSELPDERTSCGEDPALVTGVRLPALFGQQSGSALISREEAGNGARLVCILWRRFPWTFTEQERRLFGSAFRTYAGASGR</sequence>
<gene>
    <name evidence="2" type="ORF">KIY12_02935</name>
</gene>
<organism evidence="2 3">
    <name type="scientific">Candidatus Sysuiplasma superficiale</name>
    <dbReference type="NCBI Taxonomy" id="2823368"/>
    <lineage>
        <taxon>Archaea</taxon>
        <taxon>Methanobacteriati</taxon>
        <taxon>Thermoplasmatota</taxon>
        <taxon>Thermoplasmata</taxon>
        <taxon>Candidatus Sysuiplasmatales</taxon>
        <taxon>Candidatus Sysuiplasmataceae</taxon>
        <taxon>Candidatus Sysuiplasma</taxon>
    </lineage>
</organism>
<dbReference type="AlphaFoldDB" id="A0A8J7YVH7"/>
<dbReference type="EMBL" id="JAHEAC010000015">
    <property type="protein sequence ID" value="MBX8643669.1"/>
    <property type="molecule type" value="Genomic_DNA"/>
</dbReference>
<accession>A0A8J7YVH7</accession>
<dbReference type="Pfam" id="PF13188">
    <property type="entry name" value="PAS_8"/>
    <property type="match status" value="1"/>
</dbReference>
<feature type="domain" description="PAS" evidence="1">
    <location>
        <begin position="124"/>
        <end position="163"/>
    </location>
</feature>
<evidence type="ECO:0000313" key="2">
    <source>
        <dbReference type="EMBL" id="MBX8643669.1"/>
    </source>
</evidence>